<dbReference type="InterPro" id="IPR004843">
    <property type="entry name" value="Calcineurin-like_PHP"/>
</dbReference>
<name>A0A0J6WIL3_9MYCO</name>
<keyword evidence="3" id="KW-1185">Reference proteome</keyword>
<evidence type="ECO:0000313" key="3">
    <source>
        <dbReference type="Proteomes" id="UP000036513"/>
    </source>
</evidence>
<gene>
    <name evidence="2" type="ORF">MCHLDSM_01067</name>
</gene>
<reference evidence="2 3" key="1">
    <citation type="journal article" date="2015" name="Genome Biol. Evol.">
        <title>Characterization of Three Mycobacterium spp. with Potential Use in Bioremediation by Genome Sequencing and Comparative Genomics.</title>
        <authorList>
            <person name="Das S."/>
            <person name="Pettersson B.M."/>
            <person name="Behra P.R."/>
            <person name="Ramesh M."/>
            <person name="Dasgupta S."/>
            <person name="Bhattacharya A."/>
            <person name="Kirsebom L.A."/>
        </authorList>
    </citation>
    <scope>NUCLEOTIDE SEQUENCE [LARGE SCALE GENOMIC DNA]</scope>
    <source>
        <strain evidence="2 3">DSM 43826</strain>
    </source>
</reference>
<dbReference type="SUPFAM" id="SSF56300">
    <property type="entry name" value="Metallo-dependent phosphatases"/>
    <property type="match status" value="1"/>
</dbReference>
<dbReference type="PATRIC" id="fig|37916.4.peg.942"/>
<evidence type="ECO:0000259" key="1">
    <source>
        <dbReference type="Pfam" id="PF00149"/>
    </source>
</evidence>
<sequence>MPPNPLLLPQPSAVVLAGDWDANTGRACEVLRLASSRGIRVVLQLGDFGFAAENGWGEVFLAAVSRRCVQEDVDVFFVDGNHEDFPELLRLPIDRETGLRQVARRVYHLPRALRWVWHGATWMALGGAHSMDRRDRREGVSWWPDEHLTDADVARAVGAGPVDAIIAHDAPDGIDIPGLWPADSVPASDAAAAQRHRQHVGHVVEQTQPAVLFHGHYHVRYTAVRGHTKVVGLADDSAPLREHCSILDLTR</sequence>
<feature type="domain" description="Calcineurin-like phosphoesterase" evidence="1">
    <location>
        <begin position="15"/>
        <end position="219"/>
    </location>
</feature>
<dbReference type="AlphaFoldDB" id="A0A0J6WIL3"/>
<dbReference type="GO" id="GO:0016787">
    <property type="term" value="F:hydrolase activity"/>
    <property type="evidence" value="ECO:0007669"/>
    <property type="project" value="InterPro"/>
</dbReference>
<dbReference type="Proteomes" id="UP000036513">
    <property type="component" value="Unassembled WGS sequence"/>
</dbReference>
<dbReference type="SMR" id="A0A0J6WIL3"/>
<dbReference type="EMBL" id="JYNL01000009">
    <property type="protein sequence ID" value="KMO82444.1"/>
    <property type="molecule type" value="Genomic_DNA"/>
</dbReference>
<proteinExistence type="predicted"/>
<protein>
    <submittedName>
        <fullName evidence="2">Calcineurin-like phosphoesterase superfamily domain protein</fullName>
    </submittedName>
</protein>
<accession>A0A0J6WIL3</accession>
<dbReference type="InterPro" id="IPR029052">
    <property type="entry name" value="Metallo-depent_PP-like"/>
</dbReference>
<dbReference type="Pfam" id="PF00149">
    <property type="entry name" value="Metallophos"/>
    <property type="match status" value="1"/>
</dbReference>
<evidence type="ECO:0000313" key="2">
    <source>
        <dbReference type="EMBL" id="KMO82444.1"/>
    </source>
</evidence>
<organism evidence="2 3">
    <name type="scientific">Mycolicibacterium chlorophenolicum</name>
    <dbReference type="NCBI Taxonomy" id="37916"/>
    <lineage>
        <taxon>Bacteria</taxon>
        <taxon>Bacillati</taxon>
        <taxon>Actinomycetota</taxon>
        <taxon>Actinomycetes</taxon>
        <taxon>Mycobacteriales</taxon>
        <taxon>Mycobacteriaceae</taxon>
        <taxon>Mycolicibacterium</taxon>
    </lineage>
</organism>
<comment type="caution">
    <text evidence="2">The sequence shown here is derived from an EMBL/GenBank/DDBJ whole genome shotgun (WGS) entry which is preliminary data.</text>
</comment>
<dbReference type="STRING" id="37916.MCHLDSM_01067"/>
<dbReference type="RefSeq" id="WP_109788741.1">
    <property type="nucleotide sequence ID" value="NZ_JYNL01000009.1"/>
</dbReference>